<accession>A0A5C6UE37</accession>
<feature type="signal peptide" evidence="1">
    <location>
        <begin position="1"/>
        <end position="21"/>
    </location>
</feature>
<dbReference type="SUPFAM" id="SSF53335">
    <property type="entry name" value="S-adenosyl-L-methionine-dependent methyltransferases"/>
    <property type="match status" value="1"/>
</dbReference>
<dbReference type="RefSeq" id="WP_147081987.1">
    <property type="nucleotide sequence ID" value="NZ_VOQR01000001.1"/>
</dbReference>
<organism evidence="2 3">
    <name type="scientific">Sphingomonas ginsenosidivorax</name>
    <dbReference type="NCBI Taxonomy" id="862135"/>
    <lineage>
        <taxon>Bacteria</taxon>
        <taxon>Pseudomonadati</taxon>
        <taxon>Pseudomonadota</taxon>
        <taxon>Alphaproteobacteria</taxon>
        <taxon>Sphingomonadales</taxon>
        <taxon>Sphingomonadaceae</taxon>
        <taxon>Sphingomonas</taxon>
    </lineage>
</organism>
<dbReference type="InterPro" id="IPR016980">
    <property type="entry name" value="S-AdoMet-dep_MeTrfase_Alr7345"/>
</dbReference>
<dbReference type="GO" id="GO:0008168">
    <property type="term" value="F:methyltransferase activity"/>
    <property type="evidence" value="ECO:0007669"/>
    <property type="project" value="UniProtKB-KW"/>
</dbReference>
<evidence type="ECO:0000313" key="3">
    <source>
        <dbReference type="Proteomes" id="UP000321250"/>
    </source>
</evidence>
<dbReference type="EMBL" id="VOQR01000001">
    <property type="protein sequence ID" value="TXC71067.1"/>
    <property type="molecule type" value="Genomic_DNA"/>
</dbReference>
<dbReference type="AlphaFoldDB" id="A0A5C6UE37"/>
<dbReference type="PIRSF" id="PIRSF031679">
    <property type="entry name" value="Mtase_Alr7345_prd"/>
    <property type="match status" value="1"/>
</dbReference>
<sequence length="266" mass="28755">MLRPIIVLACAAALGTGGASAQSVRPSKEIVAAIASPDRTPANRARDGYRHPAETLAFFGVAPTQTVVEFIPGGGWYTEILAPMLKGRGRYVAFVPTSQAERLRTTLAGKTAQYGATQLQTIDFKTGVSTMPAGTADVVVTFRNVHNLLMQDDPAVAARVFKAFHDMLKPGGVLGVVDHRLPEAMDTAREKSSGYLKRSTIIRLAQNAGFRLAGESEINANPKDTHDHPEGVWTLPPTYRLKDVDRAKYAAIGESDRLTLKFVKAR</sequence>
<keyword evidence="3" id="KW-1185">Reference proteome</keyword>
<keyword evidence="1" id="KW-0732">Signal</keyword>
<keyword evidence="2" id="KW-0808">Transferase</keyword>
<reference evidence="2 3" key="1">
    <citation type="journal article" date="2013" name="Antonie Van Leeuwenhoek">
        <title>Sphingomonas ginsenosidivorax sp. nov., with the ability to transform ginsenosides.</title>
        <authorList>
            <person name="Jin X.F."/>
            <person name="Kim J.K."/>
            <person name="Liu Q.M."/>
            <person name="Kang M.S."/>
            <person name="He D."/>
            <person name="Jin F.X."/>
            <person name="Kim S.C."/>
            <person name="Im W.T."/>
        </authorList>
    </citation>
    <scope>NUCLEOTIDE SEQUENCE [LARGE SCALE GENOMIC DNA]</scope>
    <source>
        <strain evidence="2 3">KHI67</strain>
    </source>
</reference>
<dbReference type="InterPro" id="IPR029063">
    <property type="entry name" value="SAM-dependent_MTases_sf"/>
</dbReference>
<keyword evidence="2" id="KW-0489">Methyltransferase</keyword>
<dbReference type="OrthoDB" id="9801692at2"/>
<dbReference type="Proteomes" id="UP000321250">
    <property type="component" value="Unassembled WGS sequence"/>
</dbReference>
<proteinExistence type="predicted"/>
<name>A0A5C6UE37_9SPHN</name>
<feature type="chain" id="PRO_5023010487" evidence="1">
    <location>
        <begin position="22"/>
        <end position="266"/>
    </location>
</feature>
<comment type="caution">
    <text evidence="2">The sequence shown here is derived from an EMBL/GenBank/DDBJ whole genome shotgun (WGS) entry which is preliminary data.</text>
</comment>
<dbReference type="Gene3D" id="3.40.50.150">
    <property type="entry name" value="Vaccinia Virus protein VP39"/>
    <property type="match status" value="1"/>
</dbReference>
<dbReference type="GO" id="GO:0032259">
    <property type="term" value="P:methylation"/>
    <property type="evidence" value="ECO:0007669"/>
    <property type="project" value="UniProtKB-KW"/>
</dbReference>
<gene>
    <name evidence="2" type="ORF">FSB78_08950</name>
</gene>
<evidence type="ECO:0000313" key="2">
    <source>
        <dbReference type="EMBL" id="TXC71067.1"/>
    </source>
</evidence>
<protein>
    <submittedName>
        <fullName evidence="2">Class I SAM-dependent methyltransferase</fullName>
    </submittedName>
</protein>
<evidence type="ECO:0000256" key="1">
    <source>
        <dbReference type="SAM" id="SignalP"/>
    </source>
</evidence>